<evidence type="ECO:0000313" key="2">
    <source>
        <dbReference type="EMBL" id="OUJ12739.1"/>
    </source>
</evidence>
<dbReference type="Pfam" id="PF01890">
    <property type="entry name" value="CbiG_C"/>
    <property type="match status" value="1"/>
</dbReference>
<dbReference type="AlphaFoldDB" id="A0A252BUX1"/>
<comment type="caution">
    <text evidence="2">The sequence shown here is derived from an EMBL/GenBank/DDBJ whole genome shotgun (WGS) entry which is preliminary data.</text>
</comment>
<dbReference type="Proteomes" id="UP000194931">
    <property type="component" value="Unassembled WGS sequence"/>
</dbReference>
<sequence>MIVVGMGWRSTALAGSAQELLARSLCMVGVQAPDYIAVPDFKRGDDMPHLLARTWGAELLWIGRAQLQQVQPGCHTASATVMRYVGVASVAEACALAGAGEGAQLCLPRQILCGVTCAVARGDRT</sequence>
<protein>
    <recommendedName>
        <fullName evidence="1">CobE/GbiG C-terminal domain-containing protein</fullName>
    </recommendedName>
</protein>
<keyword evidence="3" id="KW-1185">Reference proteome</keyword>
<dbReference type="GO" id="GO:0009236">
    <property type="term" value="P:cobalamin biosynthetic process"/>
    <property type="evidence" value="ECO:0007669"/>
    <property type="project" value="InterPro"/>
</dbReference>
<evidence type="ECO:0000313" key="3">
    <source>
        <dbReference type="Proteomes" id="UP000194931"/>
    </source>
</evidence>
<dbReference type="Gene3D" id="3.30.420.180">
    <property type="entry name" value="CobE/GbiG C-terminal domain"/>
    <property type="match status" value="1"/>
</dbReference>
<dbReference type="RefSeq" id="WP_086639116.1">
    <property type="nucleotide sequence ID" value="NZ_JOPJ01000010.1"/>
</dbReference>
<proteinExistence type="predicted"/>
<gene>
    <name evidence="2" type="ORF">HK26_01070</name>
</gene>
<dbReference type="STRING" id="1236501.GCA_000613865_03014"/>
<dbReference type="InterPro" id="IPR036518">
    <property type="entry name" value="CobE/GbiG_C_sf"/>
</dbReference>
<evidence type="ECO:0000259" key="1">
    <source>
        <dbReference type="Pfam" id="PF01890"/>
    </source>
</evidence>
<dbReference type="InterPro" id="IPR002750">
    <property type="entry name" value="CobE/GbiG_C"/>
</dbReference>
<organism evidence="2 3">
    <name type="scientific">Acetobacter okinawensis</name>
    <dbReference type="NCBI Taxonomy" id="1076594"/>
    <lineage>
        <taxon>Bacteria</taxon>
        <taxon>Pseudomonadati</taxon>
        <taxon>Pseudomonadota</taxon>
        <taxon>Alphaproteobacteria</taxon>
        <taxon>Acetobacterales</taxon>
        <taxon>Acetobacteraceae</taxon>
        <taxon>Acetobacter</taxon>
    </lineage>
</organism>
<dbReference type="SUPFAM" id="SSF159664">
    <property type="entry name" value="CobE/GbiG C-terminal domain-like"/>
    <property type="match status" value="1"/>
</dbReference>
<name>A0A252BUX1_9PROT</name>
<dbReference type="OrthoDB" id="7224020at2"/>
<reference evidence="3" key="1">
    <citation type="submission" date="2014-06" db="EMBL/GenBank/DDBJ databases">
        <authorList>
            <person name="Winans N.J."/>
            <person name="Newell P.D."/>
            <person name="Douglas A.E."/>
        </authorList>
    </citation>
    <scope>NUCLEOTIDE SEQUENCE [LARGE SCALE GENOMIC DNA]</scope>
</reference>
<accession>A0A252BUX1</accession>
<feature type="domain" description="CobE/GbiG C-terminal" evidence="1">
    <location>
        <begin position="2"/>
        <end position="120"/>
    </location>
</feature>
<dbReference type="EMBL" id="JOPJ01000010">
    <property type="protein sequence ID" value="OUJ12739.1"/>
    <property type="molecule type" value="Genomic_DNA"/>
</dbReference>